<keyword evidence="7 9" id="KW-0234">DNA repair</keyword>
<evidence type="ECO:0000256" key="1">
    <source>
        <dbReference type="ARBA" id="ARBA00001286"/>
    </source>
</evidence>
<evidence type="ECO:0000256" key="8">
    <source>
        <dbReference type="ARBA" id="ARBA00049348"/>
    </source>
</evidence>
<dbReference type="InterPro" id="IPR036631">
    <property type="entry name" value="MGMT_N_sf"/>
</dbReference>
<dbReference type="InterPro" id="IPR001497">
    <property type="entry name" value="MethylDNA_cys_MeTrfase_AS"/>
</dbReference>
<dbReference type="EC" id="2.1.1.63" evidence="9"/>
<reference evidence="12" key="2">
    <citation type="submission" date="2020-09" db="EMBL/GenBank/DDBJ databases">
        <authorList>
            <person name="Sun Q."/>
            <person name="Zhou Y."/>
        </authorList>
    </citation>
    <scope>NUCLEOTIDE SEQUENCE</scope>
    <source>
        <strain evidence="12">CGMCC 1.16067</strain>
    </source>
</reference>
<evidence type="ECO:0000256" key="9">
    <source>
        <dbReference type="HAMAP-Rule" id="MF_00772"/>
    </source>
</evidence>
<evidence type="ECO:0000256" key="4">
    <source>
        <dbReference type="ARBA" id="ARBA00022603"/>
    </source>
</evidence>
<dbReference type="Gene3D" id="3.30.160.70">
    <property type="entry name" value="Methylated DNA-protein cysteine methyltransferase domain"/>
    <property type="match status" value="1"/>
</dbReference>
<evidence type="ECO:0000256" key="3">
    <source>
        <dbReference type="ARBA" id="ARBA00022490"/>
    </source>
</evidence>
<accession>A0A917BSE7</accession>
<evidence type="ECO:0000256" key="5">
    <source>
        <dbReference type="ARBA" id="ARBA00022679"/>
    </source>
</evidence>
<keyword evidence="4 9" id="KW-0489">Methyltransferase</keyword>
<keyword evidence="6 9" id="KW-0227">DNA damage</keyword>
<dbReference type="HAMAP" id="MF_00772">
    <property type="entry name" value="OGT"/>
    <property type="match status" value="1"/>
</dbReference>
<comment type="function">
    <text evidence="9">Involved in the cellular defense against the biological effects of O6-methylguanine (O6-MeG) and O4-methylthymine (O4-MeT) in DNA. Repairs the methylated nucleobase in DNA by stoichiometrically transferring the methyl group to a cysteine residue in the enzyme. This is a suicide reaction: the enzyme is irreversibly inactivated.</text>
</comment>
<comment type="catalytic activity">
    <reaction evidence="1 9">
        <text>a 4-O-methyl-thymidine in DNA + L-cysteinyl-[protein] = a thymidine in DNA + S-methyl-L-cysteinyl-[protein]</text>
        <dbReference type="Rhea" id="RHEA:53428"/>
        <dbReference type="Rhea" id="RHEA-COMP:10131"/>
        <dbReference type="Rhea" id="RHEA-COMP:10132"/>
        <dbReference type="Rhea" id="RHEA-COMP:13555"/>
        <dbReference type="Rhea" id="RHEA-COMP:13556"/>
        <dbReference type="ChEBI" id="CHEBI:29950"/>
        <dbReference type="ChEBI" id="CHEBI:82612"/>
        <dbReference type="ChEBI" id="CHEBI:137386"/>
        <dbReference type="ChEBI" id="CHEBI:137387"/>
        <dbReference type="EC" id="2.1.1.63"/>
    </reaction>
</comment>
<gene>
    <name evidence="12" type="primary">ogt</name>
    <name evidence="12" type="ORF">GCM10011519_32020</name>
</gene>
<keyword evidence="5 9" id="KW-0808">Transferase</keyword>
<comment type="similarity">
    <text evidence="2 9">Belongs to the MGMT family.</text>
</comment>
<dbReference type="SUPFAM" id="SSF53155">
    <property type="entry name" value="Methylated DNA-protein cysteine methyltransferase domain"/>
    <property type="match status" value="1"/>
</dbReference>
<dbReference type="GO" id="GO:0003908">
    <property type="term" value="F:methylated-DNA-[protein]-cysteine S-methyltransferase activity"/>
    <property type="evidence" value="ECO:0007669"/>
    <property type="project" value="UniProtKB-UniRule"/>
</dbReference>
<dbReference type="Gene3D" id="1.10.10.10">
    <property type="entry name" value="Winged helix-like DNA-binding domain superfamily/Winged helix DNA-binding domain"/>
    <property type="match status" value="1"/>
</dbReference>
<dbReference type="PANTHER" id="PTHR10815:SF5">
    <property type="entry name" value="METHYLATED-DNA--PROTEIN-CYSTEINE METHYLTRANSFERASE"/>
    <property type="match status" value="1"/>
</dbReference>
<comment type="catalytic activity">
    <reaction evidence="8 9">
        <text>a 6-O-methyl-2'-deoxyguanosine in DNA + L-cysteinyl-[protein] = S-methyl-L-cysteinyl-[protein] + a 2'-deoxyguanosine in DNA</text>
        <dbReference type="Rhea" id="RHEA:24000"/>
        <dbReference type="Rhea" id="RHEA-COMP:10131"/>
        <dbReference type="Rhea" id="RHEA-COMP:10132"/>
        <dbReference type="Rhea" id="RHEA-COMP:11367"/>
        <dbReference type="Rhea" id="RHEA-COMP:11368"/>
        <dbReference type="ChEBI" id="CHEBI:29950"/>
        <dbReference type="ChEBI" id="CHEBI:82612"/>
        <dbReference type="ChEBI" id="CHEBI:85445"/>
        <dbReference type="ChEBI" id="CHEBI:85448"/>
        <dbReference type="EC" id="2.1.1.63"/>
    </reaction>
</comment>
<feature type="domain" description="Methylguanine DNA methyltransferase ribonuclease-like" evidence="11">
    <location>
        <begin position="36"/>
        <end position="111"/>
    </location>
</feature>
<dbReference type="PANTHER" id="PTHR10815">
    <property type="entry name" value="METHYLATED-DNA--PROTEIN-CYSTEINE METHYLTRANSFERASE"/>
    <property type="match status" value="1"/>
</dbReference>
<feature type="active site" description="Nucleophile; methyl group acceptor" evidence="9">
    <location>
        <position position="168"/>
    </location>
</feature>
<comment type="subcellular location">
    <subcellularLocation>
        <location evidence="9">Cytoplasm</location>
    </subcellularLocation>
</comment>
<evidence type="ECO:0000313" key="12">
    <source>
        <dbReference type="EMBL" id="GGF55690.1"/>
    </source>
</evidence>
<dbReference type="InterPro" id="IPR014048">
    <property type="entry name" value="MethylDNA_cys_MeTrfase_DNA-bd"/>
</dbReference>
<dbReference type="GO" id="GO:0006307">
    <property type="term" value="P:DNA alkylation repair"/>
    <property type="evidence" value="ECO:0007669"/>
    <property type="project" value="UniProtKB-UniRule"/>
</dbReference>
<evidence type="ECO:0000256" key="6">
    <source>
        <dbReference type="ARBA" id="ARBA00022763"/>
    </source>
</evidence>
<proteinExistence type="inferred from homology"/>
<dbReference type="GO" id="GO:0032259">
    <property type="term" value="P:methylation"/>
    <property type="evidence" value="ECO:0007669"/>
    <property type="project" value="UniProtKB-KW"/>
</dbReference>
<dbReference type="InterPro" id="IPR023546">
    <property type="entry name" value="MGMT"/>
</dbReference>
<evidence type="ECO:0000259" key="11">
    <source>
        <dbReference type="Pfam" id="PF02870"/>
    </source>
</evidence>
<dbReference type="RefSeq" id="WP_188780678.1">
    <property type="nucleotide sequence ID" value="NZ_BMKQ01000001.1"/>
</dbReference>
<feature type="domain" description="Methylated-DNA-[protein]-cysteine S-methyltransferase DNA binding" evidence="10">
    <location>
        <begin position="118"/>
        <end position="196"/>
    </location>
</feature>
<evidence type="ECO:0000256" key="7">
    <source>
        <dbReference type="ARBA" id="ARBA00023204"/>
    </source>
</evidence>
<organism evidence="12 13">
    <name type="scientific">Marmoricola endophyticus</name>
    <dbReference type="NCBI Taxonomy" id="2040280"/>
    <lineage>
        <taxon>Bacteria</taxon>
        <taxon>Bacillati</taxon>
        <taxon>Actinomycetota</taxon>
        <taxon>Actinomycetes</taxon>
        <taxon>Propionibacteriales</taxon>
        <taxon>Nocardioidaceae</taxon>
        <taxon>Marmoricola</taxon>
    </lineage>
</organism>
<keyword evidence="3 9" id="KW-0963">Cytoplasm</keyword>
<evidence type="ECO:0000259" key="10">
    <source>
        <dbReference type="Pfam" id="PF01035"/>
    </source>
</evidence>
<dbReference type="Pfam" id="PF01035">
    <property type="entry name" value="DNA_binding_1"/>
    <property type="match status" value="1"/>
</dbReference>
<protein>
    <recommendedName>
        <fullName evidence="9">Methylated-DNA--protein-cysteine methyltransferase</fullName>
        <ecNumber evidence="9">2.1.1.63</ecNumber>
    </recommendedName>
    <alternativeName>
        <fullName evidence="9">6-O-methylguanine-DNA methyltransferase</fullName>
        <shortName evidence="9">MGMT</shortName>
    </alternativeName>
    <alternativeName>
        <fullName evidence="9">O-6-methylguanine-DNA-alkyltransferase</fullName>
    </alternativeName>
</protein>
<dbReference type="NCBIfam" id="TIGR00589">
    <property type="entry name" value="ogt"/>
    <property type="match status" value="1"/>
</dbReference>
<evidence type="ECO:0000256" key="2">
    <source>
        <dbReference type="ARBA" id="ARBA00008711"/>
    </source>
</evidence>
<dbReference type="PROSITE" id="PS00374">
    <property type="entry name" value="MGMT"/>
    <property type="match status" value="1"/>
</dbReference>
<dbReference type="FunFam" id="1.10.10.10:FF:000214">
    <property type="entry name" value="Methylated-DNA--protein-cysteine methyltransferase"/>
    <property type="match status" value="1"/>
</dbReference>
<keyword evidence="13" id="KW-1185">Reference proteome</keyword>
<dbReference type="Pfam" id="PF02870">
    <property type="entry name" value="Methyltransf_1N"/>
    <property type="match status" value="1"/>
</dbReference>
<comment type="caution">
    <text evidence="12">The sequence shown here is derived from an EMBL/GenBank/DDBJ whole genome shotgun (WGS) entry which is preliminary data.</text>
</comment>
<dbReference type="SUPFAM" id="SSF46767">
    <property type="entry name" value="Methylated DNA-protein cysteine methyltransferase, C-terminal domain"/>
    <property type="match status" value="1"/>
</dbReference>
<dbReference type="AlphaFoldDB" id="A0A917BSE7"/>
<dbReference type="InterPro" id="IPR008332">
    <property type="entry name" value="MethylG_MeTrfase_N"/>
</dbReference>
<dbReference type="InterPro" id="IPR036217">
    <property type="entry name" value="MethylDNA_cys_MeTrfase_DNAb"/>
</dbReference>
<name>A0A917BSE7_9ACTN</name>
<dbReference type="Proteomes" id="UP000649179">
    <property type="component" value="Unassembled WGS sequence"/>
</dbReference>
<evidence type="ECO:0000313" key="13">
    <source>
        <dbReference type="Proteomes" id="UP000649179"/>
    </source>
</evidence>
<sequence length="199" mass="21744">MSTTDDLLSTIGRDDDPATMARLHARLEESRDVDVAYRVVDSPLGDLLVATTERGVVRVGFESVGHDAVLDELGRDLSPRVLRAPRRLDDAARQLAEYFGGERERFDLRLDTRLAHGFRLEVVEHLREIGYGETASYAQVAELAGRPRAIRAVGTACARNPLPVVLPCHRVVRSDGTPGQYAGGPAAKRYLLDLESAGA</sequence>
<reference evidence="12" key="1">
    <citation type="journal article" date="2014" name="Int. J. Syst. Evol. Microbiol.">
        <title>Complete genome sequence of Corynebacterium casei LMG S-19264T (=DSM 44701T), isolated from a smear-ripened cheese.</title>
        <authorList>
            <consortium name="US DOE Joint Genome Institute (JGI-PGF)"/>
            <person name="Walter F."/>
            <person name="Albersmeier A."/>
            <person name="Kalinowski J."/>
            <person name="Ruckert C."/>
        </authorList>
    </citation>
    <scope>NUCLEOTIDE SEQUENCE</scope>
    <source>
        <strain evidence="12">CGMCC 1.16067</strain>
    </source>
</reference>
<comment type="miscellaneous">
    <text evidence="9">This enzyme catalyzes only one turnover and therefore is not strictly catalytic. According to one definition, an enzyme is a biocatalyst that acts repeatedly and over many reaction cycles.</text>
</comment>
<dbReference type="GO" id="GO:0005737">
    <property type="term" value="C:cytoplasm"/>
    <property type="evidence" value="ECO:0007669"/>
    <property type="project" value="UniProtKB-SubCell"/>
</dbReference>
<dbReference type="InterPro" id="IPR036388">
    <property type="entry name" value="WH-like_DNA-bd_sf"/>
</dbReference>
<dbReference type="EMBL" id="BMKQ01000001">
    <property type="protein sequence ID" value="GGF55690.1"/>
    <property type="molecule type" value="Genomic_DNA"/>
</dbReference>
<dbReference type="CDD" id="cd06445">
    <property type="entry name" value="ATase"/>
    <property type="match status" value="1"/>
</dbReference>